<comment type="caution">
    <text evidence="1">The sequence shown here is derived from an EMBL/GenBank/DDBJ whole genome shotgun (WGS) entry which is preliminary data.</text>
</comment>
<dbReference type="SUPFAM" id="SSF56112">
    <property type="entry name" value="Protein kinase-like (PK-like)"/>
    <property type="match status" value="1"/>
</dbReference>
<dbReference type="AlphaFoldDB" id="A0A2Z6RML1"/>
<protein>
    <recommendedName>
        <fullName evidence="3">Serine-threonine/tyrosine-protein kinase catalytic domain-containing protein</fullName>
    </recommendedName>
</protein>
<evidence type="ECO:0000313" key="1">
    <source>
        <dbReference type="EMBL" id="GBC04056.1"/>
    </source>
</evidence>
<dbReference type="STRING" id="94130.A0A2Z6RML1"/>
<accession>A0A2Z6RML1</accession>
<reference evidence="1 2" key="1">
    <citation type="submission" date="2017-11" db="EMBL/GenBank/DDBJ databases">
        <title>The genome of Rhizophagus clarus HR1 reveals common genetic basis of auxotrophy among arbuscular mycorrhizal fungi.</title>
        <authorList>
            <person name="Kobayashi Y."/>
        </authorList>
    </citation>
    <scope>NUCLEOTIDE SEQUENCE [LARGE SCALE GENOMIC DNA]</scope>
    <source>
        <strain evidence="1 2">HR1</strain>
    </source>
</reference>
<dbReference type="Gene3D" id="1.10.510.10">
    <property type="entry name" value="Transferase(Phosphotransferase) domain 1"/>
    <property type="match status" value="1"/>
</dbReference>
<organism evidence="1 2">
    <name type="scientific">Rhizophagus clarus</name>
    <dbReference type="NCBI Taxonomy" id="94130"/>
    <lineage>
        <taxon>Eukaryota</taxon>
        <taxon>Fungi</taxon>
        <taxon>Fungi incertae sedis</taxon>
        <taxon>Mucoromycota</taxon>
        <taxon>Glomeromycotina</taxon>
        <taxon>Glomeromycetes</taxon>
        <taxon>Glomerales</taxon>
        <taxon>Glomeraceae</taxon>
        <taxon>Rhizophagus</taxon>
    </lineage>
</organism>
<evidence type="ECO:0008006" key="3">
    <source>
        <dbReference type="Google" id="ProtNLM"/>
    </source>
</evidence>
<name>A0A2Z6RML1_9GLOM</name>
<dbReference type="EMBL" id="BEXD01003926">
    <property type="protein sequence ID" value="GBC04056.1"/>
    <property type="molecule type" value="Genomic_DNA"/>
</dbReference>
<dbReference type="InterPro" id="IPR011009">
    <property type="entry name" value="Kinase-like_dom_sf"/>
</dbReference>
<dbReference type="Proteomes" id="UP000247702">
    <property type="component" value="Unassembled WGS sequence"/>
</dbReference>
<keyword evidence="2" id="KW-1185">Reference proteome</keyword>
<sequence>MYECFSNLIKKCWDSDPSKRPTIDEIWNSFFLWCRIINEADYFKQAEIKRSELIQLRKLGPEFSEKSHPKAIYTSRALSSLISMSSAMNSFAINNSFNVKQEYITREFDFDVGINNTQSLSVQNVNSAVQNSFNSQHQNYISEQLNELTSTIALEMVKLKKGAARARFGVGS</sequence>
<proteinExistence type="predicted"/>
<evidence type="ECO:0000313" key="2">
    <source>
        <dbReference type="Proteomes" id="UP000247702"/>
    </source>
</evidence>
<gene>
    <name evidence="1" type="ORF">RclHR1_00550001</name>
</gene>